<accession>A0A1N7CU66</accession>
<dbReference type="Proteomes" id="UP000186819">
    <property type="component" value="Unassembled WGS sequence"/>
</dbReference>
<protein>
    <submittedName>
        <fullName evidence="1">Uncharacterized protein</fullName>
    </submittedName>
</protein>
<gene>
    <name evidence="1" type="ORF">SAMN05421829_1324</name>
</gene>
<sequence>MTPNPSLGIKDSTMSRLDTKIQTEVSDLADTGASLLRTIQSSGDEIQGEELIEVSTWVTRLGQLIRRLYGEKSQHFESYSSALSTNYFYKLHSNWNAHFSQMVGVARAIKHDLENGLLVQFKALVQADVFADFLEMGEYLLHEGYKDAAAVIIGTVLEDGLRKMAEANRVMQNPVNELTS</sequence>
<dbReference type="EMBL" id="FTMD01000032">
    <property type="protein sequence ID" value="SIR67111.1"/>
    <property type="molecule type" value="Genomic_DNA"/>
</dbReference>
<dbReference type="STRING" id="34027.SAMN05421829_1324"/>
<evidence type="ECO:0000313" key="2">
    <source>
        <dbReference type="Proteomes" id="UP000186819"/>
    </source>
</evidence>
<proteinExistence type="predicted"/>
<dbReference type="AlphaFoldDB" id="A0A1N7CU66"/>
<name>A0A1N7CU66_9RHOO</name>
<organism evidence="1 2">
    <name type="scientific">Aromatoleum tolulyticum</name>
    <dbReference type="NCBI Taxonomy" id="34027"/>
    <lineage>
        <taxon>Bacteria</taxon>
        <taxon>Pseudomonadati</taxon>
        <taxon>Pseudomonadota</taxon>
        <taxon>Betaproteobacteria</taxon>
        <taxon>Rhodocyclales</taxon>
        <taxon>Rhodocyclaceae</taxon>
        <taxon>Aromatoleum</taxon>
    </lineage>
</organism>
<evidence type="ECO:0000313" key="1">
    <source>
        <dbReference type="EMBL" id="SIR67111.1"/>
    </source>
</evidence>
<keyword evidence="2" id="KW-1185">Reference proteome</keyword>
<reference evidence="2" key="1">
    <citation type="submission" date="2017-01" db="EMBL/GenBank/DDBJ databases">
        <authorList>
            <person name="Varghese N."/>
            <person name="Submissions S."/>
        </authorList>
    </citation>
    <scope>NUCLEOTIDE SEQUENCE [LARGE SCALE GENOMIC DNA]</scope>
    <source>
        <strain evidence="2">ATCC 51758</strain>
    </source>
</reference>